<proteinExistence type="predicted"/>
<dbReference type="EMBL" id="JAJFAZ020000007">
    <property type="protein sequence ID" value="KAI5316541.1"/>
    <property type="molecule type" value="Genomic_DNA"/>
</dbReference>
<evidence type="ECO:0000256" key="1">
    <source>
        <dbReference type="SAM" id="Phobius"/>
    </source>
</evidence>
<reference evidence="2 3" key="1">
    <citation type="journal article" date="2022" name="G3 (Bethesda)">
        <title>Whole-genome sequence and methylome profiling of the almond [Prunus dulcis (Mill.) D.A. Webb] cultivar 'Nonpareil'.</title>
        <authorList>
            <person name="D'Amico-Willman K.M."/>
            <person name="Ouma W.Z."/>
            <person name="Meulia T."/>
            <person name="Sideli G.M."/>
            <person name="Gradziel T.M."/>
            <person name="Fresnedo-Ramirez J."/>
        </authorList>
    </citation>
    <scope>NUCLEOTIDE SEQUENCE [LARGE SCALE GENOMIC DNA]</scope>
    <source>
        <strain evidence="2">Clone GOH B32 T37-40</strain>
    </source>
</reference>
<organism evidence="2 3">
    <name type="scientific">Prunus dulcis</name>
    <name type="common">Almond</name>
    <name type="synonym">Amygdalus dulcis</name>
    <dbReference type="NCBI Taxonomy" id="3755"/>
    <lineage>
        <taxon>Eukaryota</taxon>
        <taxon>Viridiplantae</taxon>
        <taxon>Streptophyta</taxon>
        <taxon>Embryophyta</taxon>
        <taxon>Tracheophyta</taxon>
        <taxon>Spermatophyta</taxon>
        <taxon>Magnoliopsida</taxon>
        <taxon>eudicotyledons</taxon>
        <taxon>Gunneridae</taxon>
        <taxon>Pentapetalae</taxon>
        <taxon>rosids</taxon>
        <taxon>fabids</taxon>
        <taxon>Rosales</taxon>
        <taxon>Rosaceae</taxon>
        <taxon>Amygdaloideae</taxon>
        <taxon>Amygdaleae</taxon>
        <taxon>Prunus</taxon>
    </lineage>
</organism>
<protein>
    <submittedName>
        <fullName evidence="2">Uncharacterized protein</fullName>
    </submittedName>
</protein>
<keyword evidence="1" id="KW-1133">Transmembrane helix</keyword>
<feature type="transmembrane region" description="Helical" evidence="1">
    <location>
        <begin position="21"/>
        <end position="44"/>
    </location>
</feature>
<keyword evidence="3" id="KW-1185">Reference proteome</keyword>
<evidence type="ECO:0000313" key="2">
    <source>
        <dbReference type="EMBL" id="KAI5316541.1"/>
    </source>
</evidence>
<sequence length="145" mass="16347">MEEENEWRRRWGGLSRSSSCLTMLGRALEVGWFLWVAEVLPFIATQGSNFVIVPSLFPLFFPTSSSLMNPIRPRHMGKEPICGSEVSVLLALPHKGEEPLAFLSTFPMQAARTMGGKGATFYPTSKPLTRVDFLWFLRWLLLTLG</sequence>
<keyword evidence="1" id="KW-0472">Membrane</keyword>
<dbReference type="Proteomes" id="UP001054821">
    <property type="component" value="Chromosome 7"/>
</dbReference>
<dbReference type="AlphaFoldDB" id="A0AAD4V2H3"/>
<gene>
    <name evidence="2" type="ORF">L3X38_036248</name>
</gene>
<accession>A0AAD4V2H3</accession>
<evidence type="ECO:0000313" key="3">
    <source>
        <dbReference type="Proteomes" id="UP001054821"/>
    </source>
</evidence>
<comment type="caution">
    <text evidence="2">The sequence shown here is derived from an EMBL/GenBank/DDBJ whole genome shotgun (WGS) entry which is preliminary data.</text>
</comment>
<name>A0AAD4V2H3_PRUDU</name>
<keyword evidence="1" id="KW-0812">Transmembrane</keyword>